<dbReference type="AlphaFoldDB" id="A0A8H7HJ52"/>
<dbReference type="InterPro" id="IPR024983">
    <property type="entry name" value="CHAT_dom"/>
</dbReference>
<organism evidence="2 3">
    <name type="scientific">Rhizoctonia solani</name>
    <dbReference type="NCBI Taxonomy" id="456999"/>
    <lineage>
        <taxon>Eukaryota</taxon>
        <taxon>Fungi</taxon>
        <taxon>Dikarya</taxon>
        <taxon>Basidiomycota</taxon>
        <taxon>Agaricomycotina</taxon>
        <taxon>Agaricomycetes</taxon>
        <taxon>Cantharellales</taxon>
        <taxon>Ceratobasidiaceae</taxon>
        <taxon>Rhizoctonia</taxon>
    </lineage>
</organism>
<gene>
    <name evidence="2" type="ORF">RHS03_09062</name>
</gene>
<name>A0A8H7HJ52_9AGAM</name>
<comment type="caution">
    <text evidence="2">The sequence shown here is derived from an EMBL/GenBank/DDBJ whole genome shotgun (WGS) entry which is preliminary data.</text>
</comment>
<feature type="non-terminal residue" evidence="2">
    <location>
        <position position="1"/>
    </location>
</feature>
<evidence type="ECO:0000313" key="2">
    <source>
        <dbReference type="EMBL" id="KAF8689709.1"/>
    </source>
</evidence>
<accession>A0A8H7HJ52</accession>
<feature type="domain" description="CHAT" evidence="1">
    <location>
        <begin position="379"/>
        <end position="677"/>
    </location>
</feature>
<reference evidence="2" key="1">
    <citation type="submission" date="2020-09" db="EMBL/GenBank/DDBJ databases">
        <title>Comparative genome analyses of four rice-infecting Rhizoctonia solani isolates reveal extensive enrichment of homogalacturonan modification genes.</title>
        <authorList>
            <person name="Lee D.-Y."/>
            <person name="Jeon J."/>
            <person name="Kim K.-T."/>
            <person name="Cheong K."/>
            <person name="Song H."/>
            <person name="Choi G."/>
            <person name="Ko J."/>
            <person name="Opiyo S.O."/>
            <person name="Zuo S."/>
            <person name="Madhav S."/>
            <person name="Lee Y.-H."/>
            <person name="Wang G.-L."/>
        </authorList>
    </citation>
    <scope>NUCLEOTIDE SEQUENCE</scope>
    <source>
        <strain evidence="2">AG1-IA WGL</strain>
    </source>
</reference>
<dbReference type="OrthoDB" id="9991317at2759"/>
<evidence type="ECO:0000313" key="3">
    <source>
        <dbReference type="Proteomes" id="UP000602905"/>
    </source>
</evidence>
<dbReference type="Gene3D" id="1.20.120.660">
    <property type="entry name" value="IL-4 antagonist (De novo design) like domain"/>
    <property type="match status" value="1"/>
</dbReference>
<evidence type="ECO:0000259" key="1">
    <source>
        <dbReference type="Pfam" id="PF12770"/>
    </source>
</evidence>
<dbReference type="EMBL" id="JACYCD010000656">
    <property type="protein sequence ID" value="KAF8689709.1"/>
    <property type="molecule type" value="Genomic_DNA"/>
</dbReference>
<dbReference type="Proteomes" id="UP000602905">
    <property type="component" value="Unassembled WGS sequence"/>
</dbReference>
<proteinExistence type="predicted"/>
<dbReference type="Pfam" id="PF12770">
    <property type="entry name" value="CHAT"/>
    <property type="match status" value="1"/>
</dbReference>
<protein>
    <submittedName>
        <fullName evidence="2">TPR-like protein</fullName>
    </submittedName>
</protein>
<sequence>LGVSYSDRYRRLGEAADLDRSLEHRSRALALTPDGHPDLPDRHASLGVSYSDRYRRLGEAADLDRSLEHFSRALALTPLGHPHSPLRHFNYAVSCYDQYLHAADSYFLQVSLDSFRKSSSLLAGPPRDTFDMAMRWANLAAKHSSLQPIEAFHAVVDLLPHYISLGATTTQRYHDLLSAQNIAVRAAFIAIQSSNHTLALEWLEHTRCVVWNQSLMLRSPLQDLASAHPDLSSQLRSVSHQLHHATSSLLSLDANLSTTDTSEHRYRLARQYTDLIAQARSLAGFGSLLKPMDAAGLVRAARHGPIVVINCYEHCCDALIVTPGSSHIAHLALPSFSQEAARHALSNIQAALRRKNIRDRGVKRIGEHPPNEDIGRVLAALWNNVVKPVLDYMGYTVSRICGVWMRYSNCVVAFKNAVPVGGMPHITWCPTGALSFLPLHAAGDYDMTQSRVFDYAVSSYTPTLTALLGSGSSPTNCRPRILGVGQAATPGLTPLPGTTIELGYLQAHSKQRTDYWQLTDERATRKAVLDAMDEYDWVHLACHASQDLRDSTKSRFYLHDGTLDLSAINQRIFRSKGLAYLSACQTATGDEKLPDEAIHLASGMLMAGYRSVIASLWSVVDEDAPFVADKVYGRLLEDGKVGNGEAGRALHDAVAGLREKVGEKEFGRWVPYIHIGS</sequence>